<accession>A0A161WM03</accession>
<protein>
    <submittedName>
        <fullName evidence="1">Uncharacterized protein</fullName>
    </submittedName>
</protein>
<dbReference type="AlphaFoldDB" id="A0A161WM03"/>
<dbReference type="Proteomes" id="UP000077755">
    <property type="component" value="Chromosome 4"/>
</dbReference>
<evidence type="ECO:0000313" key="2">
    <source>
        <dbReference type="EMBL" id="WOG95559.1"/>
    </source>
</evidence>
<sequence>MSDRRIPAEELVDAIIVRWNGQQKEEKYDRKKVDITTLNSDECNAGPLRSGGLRLLPFIKPCCESS</sequence>
<gene>
    <name evidence="1" type="ORF">DCAR_015814</name>
    <name evidence="2" type="ORF">DCAR_0414883</name>
</gene>
<reference evidence="1" key="1">
    <citation type="journal article" date="2016" name="Nat. Genet.">
        <title>A high-quality carrot genome assembly provides new insights into carotenoid accumulation and asterid genome evolution.</title>
        <authorList>
            <person name="Iorizzo M."/>
            <person name="Ellison S."/>
            <person name="Senalik D."/>
            <person name="Zeng P."/>
            <person name="Satapoomin P."/>
            <person name="Huang J."/>
            <person name="Bowman M."/>
            <person name="Iovene M."/>
            <person name="Sanseverino W."/>
            <person name="Cavagnaro P."/>
            <person name="Yildiz M."/>
            <person name="Macko-Podgorni A."/>
            <person name="Moranska E."/>
            <person name="Grzebelus E."/>
            <person name="Grzebelus D."/>
            <person name="Ashrafi H."/>
            <person name="Zheng Z."/>
            <person name="Cheng S."/>
            <person name="Spooner D."/>
            <person name="Van Deynze A."/>
            <person name="Simon P."/>
        </authorList>
    </citation>
    <scope>NUCLEOTIDE SEQUENCE [LARGE SCALE GENOMIC DNA]</scope>
    <source>
        <tissue evidence="1">Leaf</tissue>
    </source>
</reference>
<dbReference type="Gramene" id="KZM96824">
    <property type="protein sequence ID" value="KZM96824"/>
    <property type="gene ID" value="DCAR_015814"/>
</dbReference>
<keyword evidence="3" id="KW-1185">Reference proteome</keyword>
<dbReference type="EMBL" id="LNRQ01000004">
    <property type="protein sequence ID" value="KZM96824.1"/>
    <property type="molecule type" value="Genomic_DNA"/>
</dbReference>
<evidence type="ECO:0000313" key="1">
    <source>
        <dbReference type="EMBL" id="KZM96824.1"/>
    </source>
</evidence>
<proteinExistence type="predicted"/>
<evidence type="ECO:0000313" key="3">
    <source>
        <dbReference type="Proteomes" id="UP000077755"/>
    </source>
</evidence>
<dbReference type="EMBL" id="CP093346">
    <property type="protein sequence ID" value="WOG95559.1"/>
    <property type="molecule type" value="Genomic_DNA"/>
</dbReference>
<name>A0A161WM03_DAUCS</name>
<reference evidence="2" key="2">
    <citation type="submission" date="2022-03" db="EMBL/GenBank/DDBJ databases">
        <title>Draft title - Genomic analysis of global carrot germplasm unveils the trajectory of domestication and the origin of high carotenoid orange carrot.</title>
        <authorList>
            <person name="Iorizzo M."/>
            <person name="Ellison S."/>
            <person name="Senalik D."/>
            <person name="Macko-Podgorni A."/>
            <person name="Grzebelus D."/>
            <person name="Bostan H."/>
            <person name="Rolling W."/>
            <person name="Curaba J."/>
            <person name="Simon P."/>
        </authorList>
    </citation>
    <scope>NUCLEOTIDE SEQUENCE</scope>
    <source>
        <tissue evidence="2">Leaf</tissue>
    </source>
</reference>
<organism evidence="1">
    <name type="scientific">Daucus carota subsp. sativus</name>
    <name type="common">Carrot</name>
    <dbReference type="NCBI Taxonomy" id="79200"/>
    <lineage>
        <taxon>Eukaryota</taxon>
        <taxon>Viridiplantae</taxon>
        <taxon>Streptophyta</taxon>
        <taxon>Embryophyta</taxon>
        <taxon>Tracheophyta</taxon>
        <taxon>Spermatophyta</taxon>
        <taxon>Magnoliopsida</taxon>
        <taxon>eudicotyledons</taxon>
        <taxon>Gunneridae</taxon>
        <taxon>Pentapetalae</taxon>
        <taxon>asterids</taxon>
        <taxon>campanulids</taxon>
        <taxon>Apiales</taxon>
        <taxon>Apiaceae</taxon>
        <taxon>Apioideae</taxon>
        <taxon>Scandiceae</taxon>
        <taxon>Daucinae</taxon>
        <taxon>Daucus</taxon>
        <taxon>Daucus sect. Daucus</taxon>
    </lineage>
</organism>